<dbReference type="EMBL" id="MU267927">
    <property type="protein sequence ID" value="KAH7907207.1"/>
    <property type="molecule type" value="Genomic_DNA"/>
</dbReference>
<organism evidence="1 2">
    <name type="scientific">Hygrophoropsis aurantiaca</name>
    <dbReference type="NCBI Taxonomy" id="72124"/>
    <lineage>
        <taxon>Eukaryota</taxon>
        <taxon>Fungi</taxon>
        <taxon>Dikarya</taxon>
        <taxon>Basidiomycota</taxon>
        <taxon>Agaricomycotina</taxon>
        <taxon>Agaricomycetes</taxon>
        <taxon>Agaricomycetidae</taxon>
        <taxon>Boletales</taxon>
        <taxon>Coniophorineae</taxon>
        <taxon>Hygrophoropsidaceae</taxon>
        <taxon>Hygrophoropsis</taxon>
    </lineage>
</organism>
<comment type="caution">
    <text evidence="1">The sequence shown here is derived from an EMBL/GenBank/DDBJ whole genome shotgun (WGS) entry which is preliminary data.</text>
</comment>
<gene>
    <name evidence="1" type="ORF">BJ138DRAFT_1160681</name>
</gene>
<evidence type="ECO:0000313" key="1">
    <source>
        <dbReference type="EMBL" id="KAH7907207.1"/>
    </source>
</evidence>
<evidence type="ECO:0000313" key="2">
    <source>
        <dbReference type="Proteomes" id="UP000790377"/>
    </source>
</evidence>
<protein>
    <submittedName>
        <fullName evidence="1">Uncharacterized protein</fullName>
    </submittedName>
</protein>
<dbReference type="Proteomes" id="UP000790377">
    <property type="component" value="Unassembled WGS sequence"/>
</dbReference>
<keyword evidence="2" id="KW-1185">Reference proteome</keyword>
<name>A0ACB8A2L6_9AGAM</name>
<proteinExistence type="predicted"/>
<accession>A0ACB8A2L6</accession>
<sequence>MERERRAMERERDRDRDRAAPPPHERSPAANTRMVGPLATQDTYNASIPQNTLRANDVRTRPSPFFYGQAQPNANATPTAHAQPTPPNAHPSLHVNVHTNTNLNGHHNRVSPEPEFGYQPPPTPRAGWGNSPIRRRAETVSGATHINWSPAAAAGAGAEVARMFRRAGGGDVFLTDARVGDDDRVPDPSRGQHTLTENHMWDQLNDALWEAPQGGNDMVLG</sequence>
<reference evidence="1" key="1">
    <citation type="journal article" date="2021" name="New Phytol.">
        <title>Evolutionary innovations through gain and loss of genes in the ectomycorrhizal Boletales.</title>
        <authorList>
            <person name="Wu G."/>
            <person name="Miyauchi S."/>
            <person name="Morin E."/>
            <person name="Kuo A."/>
            <person name="Drula E."/>
            <person name="Varga T."/>
            <person name="Kohler A."/>
            <person name="Feng B."/>
            <person name="Cao Y."/>
            <person name="Lipzen A."/>
            <person name="Daum C."/>
            <person name="Hundley H."/>
            <person name="Pangilinan J."/>
            <person name="Johnson J."/>
            <person name="Barry K."/>
            <person name="LaButti K."/>
            <person name="Ng V."/>
            <person name="Ahrendt S."/>
            <person name="Min B."/>
            <person name="Choi I.G."/>
            <person name="Park H."/>
            <person name="Plett J.M."/>
            <person name="Magnuson J."/>
            <person name="Spatafora J.W."/>
            <person name="Nagy L.G."/>
            <person name="Henrissat B."/>
            <person name="Grigoriev I.V."/>
            <person name="Yang Z.L."/>
            <person name="Xu J."/>
            <person name="Martin F.M."/>
        </authorList>
    </citation>
    <scope>NUCLEOTIDE SEQUENCE</scope>
    <source>
        <strain evidence="1">ATCC 28755</strain>
    </source>
</reference>